<dbReference type="GO" id="GO:0006487">
    <property type="term" value="P:protein N-linked glycosylation"/>
    <property type="evidence" value="ECO:0007669"/>
    <property type="project" value="TreeGrafter"/>
</dbReference>
<keyword evidence="2" id="KW-0472">Membrane</keyword>
<dbReference type="PANTHER" id="PTHR13132:SF29">
    <property type="entry name" value="ALPHA-(1,6)-FUCOSYLTRANSFERASE"/>
    <property type="match status" value="1"/>
</dbReference>
<proteinExistence type="predicted"/>
<feature type="compositionally biased region" description="Polar residues" evidence="1">
    <location>
        <begin position="62"/>
        <end position="76"/>
    </location>
</feature>
<sequence length="628" mass="70212">MPPRPLDLLSSGSRRPQRSEYQSLTPRTPHSRSGRAEEALTDAELEELKSGDAGQYLSYRQHQSEPLLQSSSSTVFPASGYRSRGDDQPNLPSKAKGWKKFTSPRAILQNIPLSLGCLFAALIFAMYIISLKRPGALERFLGFNPVLRLPTTKGAISSAPASPSPPTPSFVDTAPPPNRLISYSNHTHFPLTGVQYRKECDKLMGGWMHHSGSYWSVPPGGAMDVAHHDDVTDYRLPEGEITKVCSKTITYQLDGTVGIAADLALMAQVAGLARERNRTFFVDDTYWNRGKWTDHFQDIRARQPGPERGCRAPPPEELVACPRVARHWVVNSRTAKYHLGHAYSEQYEDPYSHEVNRLKPIFDRALESFTQTIRPNAHNAELIRSARNEISATLSLPPHPTPLDPDAHPTAVPDAETLLAQHHTDPYIAVHIRRGDRHAANFPYRGKYVPLDHYVSATKDAWARLYSSESTYSTHYPSPPITYIASDSPESLTEFVKSFPSSTAVFALDMSTNHELKALAPKHEYFQERFDNEDEDERIRLTRGAIVDFAMVSGMWAWEGDVLPGATVCTLTSSFCKLSAVGLGWDRAFGFGDGQDHSDGDINDKRKRWIEIDNRGIVTPEWAAFELF</sequence>
<keyword evidence="4" id="KW-1185">Reference proteome</keyword>
<feature type="region of interest" description="Disordered" evidence="1">
    <location>
        <begin position="1"/>
        <end position="43"/>
    </location>
</feature>
<accession>A0AAD5UTZ8</accession>
<dbReference type="AlphaFoldDB" id="A0AAD5UTZ8"/>
<reference evidence="3" key="1">
    <citation type="submission" date="2022-07" db="EMBL/GenBank/DDBJ databases">
        <title>Genome Sequence of Physisporinus lineatus.</title>
        <authorList>
            <person name="Buettner E."/>
        </authorList>
    </citation>
    <scope>NUCLEOTIDE SEQUENCE</scope>
    <source>
        <strain evidence="3">VT162</strain>
    </source>
</reference>
<dbReference type="GO" id="GO:0046921">
    <property type="term" value="F:alpha-(1-&gt;6)-fucosyltransferase activity"/>
    <property type="evidence" value="ECO:0007669"/>
    <property type="project" value="TreeGrafter"/>
</dbReference>
<dbReference type="Gene3D" id="3.40.50.11350">
    <property type="match status" value="1"/>
</dbReference>
<comment type="caution">
    <text evidence="3">The sequence shown here is derived from an EMBL/GenBank/DDBJ whole genome shotgun (WGS) entry which is preliminary data.</text>
</comment>
<protein>
    <submittedName>
        <fullName evidence="3">Uncharacterized protein</fullName>
    </submittedName>
</protein>
<dbReference type="EMBL" id="JANAWD010000788">
    <property type="protein sequence ID" value="KAJ3475856.1"/>
    <property type="molecule type" value="Genomic_DNA"/>
</dbReference>
<evidence type="ECO:0000256" key="1">
    <source>
        <dbReference type="SAM" id="MobiDB-lite"/>
    </source>
</evidence>
<dbReference type="PANTHER" id="PTHR13132">
    <property type="entry name" value="ALPHA- 1,6 -FUCOSYLTRANSFERASE"/>
    <property type="match status" value="1"/>
</dbReference>
<feature type="transmembrane region" description="Helical" evidence="2">
    <location>
        <begin position="106"/>
        <end position="129"/>
    </location>
</feature>
<dbReference type="Proteomes" id="UP001212997">
    <property type="component" value="Unassembled WGS sequence"/>
</dbReference>
<feature type="region of interest" description="Disordered" evidence="1">
    <location>
        <begin position="62"/>
        <end position="96"/>
    </location>
</feature>
<name>A0AAD5UTZ8_9APHY</name>
<keyword evidence="2" id="KW-1133">Transmembrane helix</keyword>
<gene>
    <name evidence="3" type="ORF">NLI96_g11555</name>
</gene>
<evidence type="ECO:0000256" key="2">
    <source>
        <dbReference type="SAM" id="Phobius"/>
    </source>
</evidence>
<keyword evidence="2" id="KW-0812">Transmembrane</keyword>
<organism evidence="3 4">
    <name type="scientific">Meripilus lineatus</name>
    <dbReference type="NCBI Taxonomy" id="2056292"/>
    <lineage>
        <taxon>Eukaryota</taxon>
        <taxon>Fungi</taxon>
        <taxon>Dikarya</taxon>
        <taxon>Basidiomycota</taxon>
        <taxon>Agaricomycotina</taxon>
        <taxon>Agaricomycetes</taxon>
        <taxon>Polyporales</taxon>
        <taxon>Meripilaceae</taxon>
        <taxon>Meripilus</taxon>
    </lineage>
</organism>
<evidence type="ECO:0000313" key="3">
    <source>
        <dbReference type="EMBL" id="KAJ3475856.1"/>
    </source>
</evidence>
<evidence type="ECO:0000313" key="4">
    <source>
        <dbReference type="Proteomes" id="UP001212997"/>
    </source>
</evidence>
<feature type="compositionally biased region" description="Polar residues" evidence="1">
    <location>
        <begin position="10"/>
        <end position="28"/>
    </location>
</feature>